<accession>F0X1U4</accession>
<evidence type="ECO:0000313" key="1">
    <source>
        <dbReference type="EMBL" id="CCA27798.1"/>
    </source>
</evidence>
<dbReference type="AlphaFoldDB" id="F0X1U4"/>
<dbReference type="InterPro" id="IPR027417">
    <property type="entry name" value="P-loop_NTPase"/>
</dbReference>
<name>F0X1U4_9STRA</name>
<reference evidence="1" key="1">
    <citation type="journal article" date="2011" name="PLoS Biol.">
        <title>Gene gain and loss during evolution of obligate parasitism in the white rust pathogen of Arabidopsis thaliana.</title>
        <authorList>
            <person name="Kemen E."/>
            <person name="Gardiner A."/>
            <person name="Schultz-Larsen T."/>
            <person name="Kemen A.C."/>
            <person name="Balmuth A.L."/>
            <person name="Robert-Seilaniantz A."/>
            <person name="Bailey K."/>
            <person name="Holub E."/>
            <person name="Studholme D.J."/>
            <person name="Maclean D."/>
            <person name="Jones J.D."/>
        </authorList>
    </citation>
    <scope>NUCLEOTIDE SEQUENCE</scope>
</reference>
<dbReference type="PANTHER" id="PTHR14659:SF1">
    <property type="entry name" value="ALPHA- AND GAMMA-ADAPTIN-BINDING PROTEIN P34"/>
    <property type="match status" value="1"/>
</dbReference>
<gene>
    <name evidence="1" type="primary">AlNc14C693G12406</name>
    <name evidence="1" type="ORF">ALNC14_139420</name>
</gene>
<dbReference type="EMBL" id="FR824674">
    <property type="protein sequence ID" value="CCA27798.1"/>
    <property type="molecule type" value="Genomic_DNA"/>
</dbReference>
<dbReference type="Gene3D" id="3.40.50.11960">
    <property type="match status" value="1"/>
</dbReference>
<dbReference type="PANTHER" id="PTHR14659">
    <property type="entry name" value="ALPHA- AND GAMMA-ADAPTIN-BINDING PROTEIN P34"/>
    <property type="match status" value="1"/>
</dbReference>
<dbReference type="Pfam" id="PF10199">
    <property type="entry name" value="Adaptin_binding"/>
    <property type="match status" value="1"/>
</dbReference>
<proteinExistence type="predicted"/>
<dbReference type="InterPro" id="IPR019341">
    <property type="entry name" value="Alpha/Gamma-adaptin-bd_p34"/>
</dbReference>
<dbReference type="SUPFAM" id="SSF52540">
    <property type="entry name" value="P-loop containing nucleoside triphosphate hydrolases"/>
    <property type="match status" value="1"/>
</dbReference>
<reference evidence="1" key="2">
    <citation type="submission" date="2011-02" db="EMBL/GenBank/DDBJ databases">
        <authorList>
            <person name="MacLean D."/>
        </authorList>
    </citation>
    <scope>NUCLEOTIDE SEQUENCE</scope>
</reference>
<dbReference type="HOGENOM" id="CLU_044291_0_0_1"/>
<sequence>MTSRLLIAGNSRVGKKTFLSNLQDFVKKKNQTSAEDDLTLHLETKYYSADVKIDVCTLPDNFSADSCRPVFEKTYEGIIFVINRNDRSTFVNVCDAMRSIGEDFKPDISLMIVSSSSTISGNSACATAELESFCLENCMELIDIDGEGKSTLNGDDTQCRGLSRVLEALQSTMWTSMQKIVPKTKDEKSIVSASESLKDDTDALDGGLEAFESLLLQVQQVRENGSKVSHEIRRRDAEQVAIKLWNLLGCEDD</sequence>
<protein>
    <submittedName>
        <fullName evidence="1">AlNc14C693G12406 protein</fullName>
    </submittedName>
</protein>
<organism evidence="1">
    <name type="scientific">Albugo laibachii Nc14</name>
    <dbReference type="NCBI Taxonomy" id="890382"/>
    <lineage>
        <taxon>Eukaryota</taxon>
        <taxon>Sar</taxon>
        <taxon>Stramenopiles</taxon>
        <taxon>Oomycota</taxon>
        <taxon>Peronosporomycetes</taxon>
        <taxon>Albuginales</taxon>
        <taxon>Albuginaceae</taxon>
        <taxon>Albugo</taxon>
    </lineage>
</organism>